<protein>
    <submittedName>
        <fullName evidence="1">Uncharacterized protein</fullName>
    </submittedName>
</protein>
<evidence type="ECO:0000313" key="1">
    <source>
        <dbReference type="EMBL" id="KEO59270.1"/>
    </source>
</evidence>
<dbReference type="STRING" id="1353528.DT23_04115"/>
<name>A0A074JTR4_9RHOB</name>
<dbReference type="EMBL" id="AUNB01000029">
    <property type="protein sequence ID" value="KEO59270.1"/>
    <property type="molecule type" value="Genomic_DNA"/>
</dbReference>
<dbReference type="AlphaFoldDB" id="A0A074JTR4"/>
<proteinExistence type="predicted"/>
<gene>
    <name evidence="1" type="ORF">DT23_04115</name>
</gene>
<dbReference type="Proteomes" id="UP000027471">
    <property type="component" value="Unassembled WGS sequence"/>
</dbReference>
<reference evidence="1 2" key="1">
    <citation type="journal article" date="2015" name="Antonie Van Leeuwenhoek">
        <title>Thioclava indica sp. nov., isolated from surface seawater of the Indian Ocean.</title>
        <authorList>
            <person name="Liu Y."/>
            <person name="Lai Q."/>
            <person name="Du J."/>
            <person name="Xu H."/>
            <person name="Jiang L."/>
            <person name="Shao Z."/>
        </authorList>
    </citation>
    <scope>NUCLEOTIDE SEQUENCE [LARGE SCALE GENOMIC DNA]</scope>
    <source>
        <strain evidence="1 2">DT23-4</strain>
    </source>
</reference>
<comment type="caution">
    <text evidence="1">The sequence shown here is derived from an EMBL/GenBank/DDBJ whole genome shotgun (WGS) entry which is preliminary data.</text>
</comment>
<accession>A0A074JTR4</accession>
<keyword evidence="2" id="KW-1185">Reference proteome</keyword>
<organism evidence="1 2">
    <name type="scientific">Thioclava indica</name>
    <dbReference type="NCBI Taxonomy" id="1353528"/>
    <lineage>
        <taxon>Bacteria</taxon>
        <taxon>Pseudomonadati</taxon>
        <taxon>Pseudomonadota</taxon>
        <taxon>Alphaproteobacteria</taxon>
        <taxon>Rhodobacterales</taxon>
        <taxon>Paracoccaceae</taxon>
        <taxon>Thioclava</taxon>
    </lineage>
</organism>
<sequence>MAIQAIATAGKTALARRAFRVAQILSIDCKPIDIALSRLYSLFFGKVTTEANSRCQSPVLL</sequence>
<evidence type="ECO:0000313" key="2">
    <source>
        <dbReference type="Proteomes" id="UP000027471"/>
    </source>
</evidence>